<comment type="caution">
    <text evidence="1">The sequence shown here is derived from an EMBL/GenBank/DDBJ whole genome shotgun (WGS) entry which is preliminary data.</text>
</comment>
<name>A0ABC9XJR8_GRUJA</name>
<dbReference type="EMBL" id="BAAFJT010000017">
    <property type="protein sequence ID" value="GAB0197529.1"/>
    <property type="molecule type" value="Genomic_DNA"/>
</dbReference>
<organism evidence="1 2">
    <name type="scientific">Grus japonensis</name>
    <name type="common">Japanese crane</name>
    <name type="synonym">Red-crowned crane</name>
    <dbReference type="NCBI Taxonomy" id="30415"/>
    <lineage>
        <taxon>Eukaryota</taxon>
        <taxon>Metazoa</taxon>
        <taxon>Chordata</taxon>
        <taxon>Craniata</taxon>
        <taxon>Vertebrata</taxon>
        <taxon>Euteleostomi</taxon>
        <taxon>Archelosauria</taxon>
        <taxon>Archosauria</taxon>
        <taxon>Dinosauria</taxon>
        <taxon>Saurischia</taxon>
        <taxon>Theropoda</taxon>
        <taxon>Coelurosauria</taxon>
        <taxon>Aves</taxon>
        <taxon>Neognathae</taxon>
        <taxon>Neoaves</taxon>
        <taxon>Gruiformes</taxon>
        <taxon>Gruidae</taxon>
        <taxon>Grus</taxon>
    </lineage>
</organism>
<evidence type="ECO:0000313" key="2">
    <source>
        <dbReference type="Proteomes" id="UP001623348"/>
    </source>
</evidence>
<accession>A0ABC9XJR8</accession>
<evidence type="ECO:0000313" key="1">
    <source>
        <dbReference type="EMBL" id="GAB0197529.1"/>
    </source>
</evidence>
<sequence length="92" mass="10420">MGPDEMYPWVLRELVDEVAKLLFIIFEKYRLGGEWVESSPEEKDLGVLVNKKLNMSRQCVFAAQKASRVLGCIKSSVTSRSREVTLSVNLLS</sequence>
<protein>
    <submittedName>
        <fullName evidence="1">Interleukin-15</fullName>
    </submittedName>
</protein>
<keyword evidence="2" id="KW-1185">Reference proteome</keyword>
<proteinExistence type="predicted"/>
<reference evidence="1 2" key="1">
    <citation type="submission" date="2024-06" db="EMBL/GenBank/DDBJ databases">
        <title>The draft genome of Grus japonensis, version 3.</title>
        <authorList>
            <person name="Nabeshima K."/>
            <person name="Suzuki S."/>
            <person name="Onuma M."/>
        </authorList>
    </citation>
    <scope>NUCLEOTIDE SEQUENCE [LARGE SCALE GENOMIC DNA]</scope>
    <source>
        <strain evidence="1 2">451A</strain>
    </source>
</reference>
<dbReference type="AlphaFoldDB" id="A0ABC9XJR8"/>
<gene>
    <name evidence="1" type="ORF">GRJ2_002218200</name>
</gene>
<dbReference type="PANTHER" id="PTHR33332">
    <property type="entry name" value="REVERSE TRANSCRIPTASE DOMAIN-CONTAINING PROTEIN"/>
    <property type="match status" value="1"/>
</dbReference>
<dbReference type="Proteomes" id="UP001623348">
    <property type="component" value="Unassembled WGS sequence"/>
</dbReference>